<dbReference type="RefSeq" id="WP_225931643.1">
    <property type="nucleotide sequence ID" value="NZ_JAXGGE010000001.1"/>
</dbReference>
<dbReference type="EC" id="2.5.1.54" evidence="3"/>
<dbReference type="GO" id="GO:0003849">
    <property type="term" value="F:3-deoxy-7-phosphoheptulonate synthase activity"/>
    <property type="evidence" value="ECO:0007669"/>
    <property type="project" value="UniProtKB-EC"/>
</dbReference>
<evidence type="ECO:0000313" key="5">
    <source>
        <dbReference type="Proteomes" id="UP001277967"/>
    </source>
</evidence>
<dbReference type="InterPro" id="IPR013785">
    <property type="entry name" value="Aldolase_TIM"/>
</dbReference>
<keyword evidence="2 3" id="KW-0808">Transferase</keyword>
<dbReference type="PANTHER" id="PTHR21337">
    <property type="entry name" value="PHOSPHO-2-DEHYDRO-3-DEOXYHEPTONATE ALDOLASE 1, 2"/>
    <property type="match status" value="1"/>
</dbReference>
<proteinExistence type="inferred from homology"/>
<dbReference type="Gene3D" id="3.20.20.70">
    <property type="entry name" value="Aldolase class I"/>
    <property type="match status" value="1"/>
</dbReference>
<sequence>MSSIAWRLEVLNLDSVYASQSWRPESWRDKERRHMPNYPGKQLSAVLKQLSRLPGLVNEDDIVRLRRALVHAADGQAFVQLMGQREQSLNDVTKATFEQRIKTLESLSGYLALMLGLPVLAIGPVAGSYARTQPDATELLNGIMLDRYFGDMVNCKAATPWARRPDANRLLWAYEATDTAMQQLRGKMSAVHTCHECAHLDYEQALVRRTYHSGFYASSASLLWIDACNLFHDSCYVEFARGLQNPVALRLGQQIDTDVLVNTVERLNPDRQTGKILLIANTAGSPQALGEAIRALQTQRSPVIWLCDPLNIHTAQQSAGSQTQNAALEWDQTLNLHRTLDSRLSGIALEVRSLASSHPAPERHEDPAPFFDFQKTLQLCSHLAHAYRESR</sequence>
<reference evidence="4 5" key="1">
    <citation type="submission" date="2023-11" db="EMBL/GenBank/DDBJ databases">
        <title>Genome sequence of Pseudomonas salmasensis Strain SLU99.</title>
        <authorList>
            <person name="Ghadamgahi F."/>
            <person name="Kalyandurg P.B."/>
            <person name="Catara V."/>
            <person name="Vetukuri R."/>
            <person name="Ghosh S."/>
        </authorList>
    </citation>
    <scope>NUCLEOTIDE SEQUENCE [LARGE SCALE GENOMIC DNA]</scope>
    <source>
        <strain evidence="4 5">SLU99</strain>
    </source>
</reference>
<comment type="caution">
    <text evidence="4">The sequence shown here is derived from an EMBL/GenBank/DDBJ whole genome shotgun (WGS) entry which is preliminary data.</text>
</comment>
<dbReference type="SUPFAM" id="SSF51569">
    <property type="entry name" value="Aldolase"/>
    <property type="match status" value="1"/>
</dbReference>
<name>A0ABU5FDL7_9PSED</name>
<evidence type="ECO:0000313" key="4">
    <source>
        <dbReference type="EMBL" id="MDY4299736.1"/>
    </source>
</evidence>
<gene>
    <name evidence="4" type="ORF">SO486_06985</name>
</gene>
<accession>A0ABU5FDL7</accession>
<protein>
    <recommendedName>
        <fullName evidence="3">Phospho-2-dehydro-3-deoxyheptonate aldolase</fullName>
        <ecNumber evidence="3">2.5.1.54</ecNumber>
    </recommendedName>
</protein>
<dbReference type="Pfam" id="PF01474">
    <property type="entry name" value="DAHP_synth_2"/>
    <property type="match status" value="2"/>
</dbReference>
<evidence type="ECO:0000256" key="3">
    <source>
        <dbReference type="RuleBase" id="RU363071"/>
    </source>
</evidence>
<keyword evidence="5" id="KW-1185">Reference proteome</keyword>
<comment type="catalytic activity">
    <reaction evidence="3">
        <text>D-erythrose 4-phosphate + phosphoenolpyruvate + H2O = 7-phospho-2-dehydro-3-deoxy-D-arabino-heptonate + phosphate</text>
        <dbReference type="Rhea" id="RHEA:14717"/>
        <dbReference type="ChEBI" id="CHEBI:15377"/>
        <dbReference type="ChEBI" id="CHEBI:16897"/>
        <dbReference type="ChEBI" id="CHEBI:43474"/>
        <dbReference type="ChEBI" id="CHEBI:58394"/>
        <dbReference type="ChEBI" id="CHEBI:58702"/>
        <dbReference type="EC" id="2.5.1.54"/>
    </reaction>
</comment>
<dbReference type="Proteomes" id="UP001277967">
    <property type="component" value="Unassembled WGS sequence"/>
</dbReference>
<dbReference type="PANTHER" id="PTHR21337:SF0">
    <property type="entry name" value="PHOSPHO-2-DEHYDRO-3-DEOXYHEPTONATE ALDOLASE"/>
    <property type="match status" value="1"/>
</dbReference>
<evidence type="ECO:0000256" key="2">
    <source>
        <dbReference type="ARBA" id="ARBA00022679"/>
    </source>
</evidence>
<dbReference type="EMBL" id="JAXGGE010000001">
    <property type="protein sequence ID" value="MDY4299736.1"/>
    <property type="molecule type" value="Genomic_DNA"/>
</dbReference>
<dbReference type="InterPro" id="IPR002480">
    <property type="entry name" value="DAHP_synth_2"/>
</dbReference>
<comment type="similarity">
    <text evidence="1 3">Belongs to the class-II DAHP synthase family.</text>
</comment>
<evidence type="ECO:0000256" key="1">
    <source>
        <dbReference type="ARBA" id="ARBA00008911"/>
    </source>
</evidence>
<organism evidence="4 5">
    <name type="scientific">Pseudomonas salmasensis</name>
    <dbReference type="NCBI Taxonomy" id="2745514"/>
    <lineage>
        <taxon>Bacteria</taxon>
        <taxon>Pseudomonadati</taxon>
        <taxon>Pseudomonadota</taxon>
        <taxon>Gammaproteobacteria</taxon>
        <taxon>Pseudomonadales</taxon>
        <taxon>Pseudomonadaceae</taxon>
        <taxon>Pseudomonas</taxon>
    </lineage>
</organism>